<dbReference type="Proteomes" id="UP001209229">
    <property type="component" value="Unassembled WGS sequence"/>
</dbReference>
<organism evidence="2 3">
    <name type="scientific">Plebeiibacterium sediminum</name>
    <dbReference type="NCBI Taxonomy" id="2992112"/>
    <lineage>
        <taxon>Bacteria</taxon>
        <taxon>Pseudomonadati</taxon>
        <taxon>Bacteroidota</taxon>
        <taxon>Bacteroidia</taxon>
        <taxon>Marinilabiliales</taxon>
        <taxon>Marinilabiliaceae</taxon>
        <taxon>Plebeiibacterium</taxon>
    </lineage>
</organism>
<feature type="compositionally biased region" description="Polar residues" evidence="1">
    <location>
        <begin position="205"/>
        <end position="216"/>
    </location>
</feature>
<protein>
    <submittedName>
        <fullName evidence="2">Uncharacterized protein</fullName>
    </submittedName>
</protein>
<dbReference type="RefSeq" id="WP_301192817.1">
    <property type="nucleotide sequence ID" value="NZ_JAPDPJ010000093.1"/>
</dbReference>
<dbReference type="AlphaFoldDB" id="A0AAE3M936"/>
<gene>
    <name evidence="2" type="ORF">OM075_22545</name>
</gene>
<keyword evidence="3" id="KW-1185">Reference proteome</keyword>
<dbReference type="EMBL" id="JAPDPJ010000093">
    <property type="protein sequence ID" value="MCW3789261.1"/>
    <property type="molecule type" value="Genomic_DNA"/>
</dbReference>
<evidence type="ECO:0000313" key="3">
    <source>
        <dbReference type="Proteomes" id="UP001209229"/>
    </source>
</evidence>
<evidence type="ECO:0000313" key="2">
    <source>
        <dbReference type="EMBL" id="MCW3789261.1"/>
    </source>
</evidence>
<evidence type="ECO:0000256" key="1">
    <source>
        <dbReference type="SAM" id="MobiDB-lite"/>
    </source>
</evidence>
<comment type="caution">
    <text evidence="2">The sequence shown here is derived from an EMBL/GenBank/DDBJ whole genome shotgun (WGS) entry which is preliminary data.</text>
</comment>
<feature type="region of interest" description="Disordered" evidence="1">
    <location>
        <begin position="189"/>
        <end position="238"/>
    </location>
</feature>
<sequence length="358" mass="40633">MMITIDNYEEWIVDYLDGMLSEDNQKQFELFLYQHPEIQKEIEGISDMVLEPESISFADKTSLLKAEASEIDIPYEEYIAIKDIETGLDENEKQWKADFINSSEENHKLFIAYQNTKLKSNNTIKFAHKSVLKRVTLLPIFTPATLRKVSAAAVIALLISIGTFPYLKKSAKNMQSVVVNDTPSLIVLPKNTQTQNTQKKQDNNESAQSTLNTSVKETGTESVTNTETTDNQKEEQQVREDIYIEPLVGKSIHFEKQNKPLNAYEIGLNAMMPIMIANNLRQTEVNELAMENHVQSESQKLSRSVNALGTGIRFINYLSGNPTTIKKYINEDGEMVAYQLESDNISFSRKIKSMPVTN</sequence>
<accession>A0AAE3M936</accession>
<name>A0AAE3M936_9BACT</name>
<feature type="compositionally biased region" description="Low complexity" evidence="1">
    <location>
        <begin position="220"/>
        <end position="229"/>
    </location>
</feature>
<reference evidence="2" key="1">
    <citation type="submission" date="2022-10" db="EMBL/GenBank/DDBJ databases">
        <authorList>
            <person name="Yu W.X."/>
        </authorList>
    </citation>
    <scope>NUCLEOTIDE SEQUENCE</scope>
    <source>
        <strain evidence="2">AAT</strain>
    </source>
</reference>
<proteinExistence type="predicted"/>